<evidence type="ECO:0000313" key="10">
    <source>
        <dbReference type="EMBL" id="KAE9325910.1"/>
    </source>
</evidence>
<dbReference type="EMBL" id="QXGE01000078">
    <property type="protein sequence ID" value="KAE9325910.1"/>
    <property type="molecule type" value="Genomic_DNA"/>
</dbReference>
<evidence type="ECO:0000313" key="4">
    <source>
        <dbReference type="EMBL" id="KAE9133724.1"/>
    </source>
</evidence>
<dbReference type="Proteomes" id="UP000429523">
    <property type="component" value="Unassembled WGS sequence"/>
</dbReference>
<dbReference type="Proteomes" id="UP000476176">
    <property type="component" value="Unassembled WGS sequence"/>
</dbReference>
<name>A0A6A3FPZ7_9STRA</name>
<dbReference type="EMBL" id="QXGC01000073">
    <property type="protein sequence ID" value="KAE9251299.1"/>
    <property type="molecule type" value="Genomic_DNA"/>
</dbReference>
<dbReference type="Proteomes" id="UP000486351">
    <property type="component" value="Unassembled WGS sequence"/>
</dbReference>
<dbReference type="Proteomes" id="UP000440732">
    <property type="component" value="Unassembled WGS sequence"/>
</dbReference>
<dbReference type="Proteomes" id="UP000460718">
    <property type="component" value="Unassembled WGS sequence"/>
</dbReference>
<dbReference type="Proteomes" id="UP000440367">
    <property type="component" value="Unassembled WGS sequence"/>
</dbReference>
<keyword evidence="1" id="KW-0732">Signal</keyword>
<evidence type="ECO:0000313" key="6">
    <source>
        <dbReference type="EMBL" id="KAE9153393.1"/>
    </source>
</evidence>
<reference evidence="12 13" key="1">
    <citation type="submission" date="2018-08" db="EMBL/GenBank/DDBJ databases">
        <title>Genomic investigation of the strawberry pathogen Phytophthora fragariae indicates pathogenicity is determined by transcriptional variation in three key races.</title>
        <authorList>
            <person name="Adams T.M."/>
            <person name="Armitage A.D."/>
            <person name="Sobczyk M.K."/>
            <person name="Bates H.J."/>
            <person name="Dunwell J.M."/>
            <person name="Nellist C.F."/>
            <person name="Harrison R.J."/>
        </authorList>
    </citation>
    <scope>NUCLEOTIDE SEQUENCE [LARGE SCALE GENOMIC DNA]</scope>
    <source>
        <strain evidence="10 14">A4</strain>
        <strain evidence="9 15">BC-1</strain>
        <strain evidence="8 19">BC-23</strain>
        <strain evidence="7 13">NOV-27</strain>
        <strain evidence="6 16">NOV-5</strain>
        <strain evidence="5 17">NOV-71</strain>
        <strain evidence="11 20">NOV-77</strain>
        <strain evidence="2 12">NOV-9</strain>
        <strain evidence="4 21">ONT-3</strain>
        <strain evidence="3 18">SCRP245</strain>
    </source>
</reference>
<keyword evidence="13" id="KW-1185">Reference proteome</keyword>
<proteinExistence type="predicted"/>
<feature type="signal peptide" evidence="1">
    <location>
        <begin position="1"/>
        <end position="21"/>
    </location>
</feature>
<evidence type="ECO:0000313" key="8">
    <source>
        <dbReference type="EMBL" id="KAE9251299.1"/>
    </source>
</evidence>
<evidence type="ECO:0000313" key="3">
    <source>
        <dbReference type="EMBL" id="KAE9026568.1"/>
    </source>
</evidence>
<evidence type="ECO:0000313" key="11">
    <source>
        <dbReference type="EMBL" id="KAE9358309.1"/>
    </source>
</evidence>
<dbReference type="EMBL" id="QXFY01000078">
    <property type="protein sequence ID" value="KAE9358309.1"/>
    <property type="molecule type" value="Genomic_DNA"/>
</dbReference>
<evidence type="ECO:0000313" key="13">
    <source>
        <dbReference type="Proteomes" id="UP000433483"/>
    </source>
</evidence>
<dbReference type="EMBL" id="QXGF01000092">
    <property type="protein sequence ID" value="KAE8947083.1"/>
    <property type="molecule type" value="Genomic_DNA"/>
</dbReference>
<evidence type="ECO:0000313" key="20">
    <source>
        <dbReference type="Proteomes" id="UP000486351"/>
    </source>
</evidence>
<accession>A0A6A3FPZ7</accession>
<protein>
    <submittedName>
        <fullName evidence="2">Uncharacterized protein</fullName>
    </submittedName>
</protein>
<evidence type="ECO:0000313" key="12">
    <source>
        <dbReference type="Proteomes" id="UP000429523"/>
    </source>
</evidence>
<dbReference type="EMBL" id="QXGA01000071">
    <property type="protein sequence ID" value="KAE9153393.1"/>
    <property type="molecule type" value="Genomic_DNA"/>
</dbReference>
<comment type="caution">
    <text evidence="2">The sequence shown here is derived from an EMBL/GenBank/DDBJ whole genome shotgun (WGS) entry which is preliminary data.</text>
</comment>
<dbReference type="EMBL" id="QXGB01000087">
    <property type="protein sequence ID" value="KAE9231580.1"/>
    <property type="molecule type" value="Genomic_DNA"/>
</dbReference>
<evidence type="ECO:0000313" key="15">
    <source>
        <dbReference type="Proteomes" id="UP000440367"/>
    </source>
</evidence>
<evidence type="ECO:0000313" key="7">
    <source>
        <dbReference type="EMBL" id="KAE9231580.1"/>
    </source>
</evidence>
<evidence type="ECO:0000313" key="2">
    <source>
        <dbReference type="EMBL" id="KAE8947083.1"/>
    </source>
</evidence>
<feature type="chain" id="PRO_5036379458" evidence="1">
    <location>
        <begin position="22"/>
        <end position="47"/>
    </location>
</feature>
<dbReference type="EMBL" id="QXFW01000074">
    <property type="protein sequence ID" value="KAE9026568.1"/>
    <property type="molecule type" value="Genomic_DNA"/>
</dbReference>
<dbReference type="EMBL" id="QXFZ01000083">
    <property type="protein sequence ID" value="KAE9134393.1"/>
    <property type="molecule type" value="Genomic_DNA"/>
</dbReference>
<dbReference type="Proteomes" id="UP000488956">
    <property type="component" value="Unassembled WGS sequence"/>
</dbReference>
<dbReference type="Proteomes" id="UP000441208">
    <property type="component" value="Unassembled WGS sequence"/>
</dbReference>
<evidence type="ECO:0000313" key="17">
    <source>
        <dbReference type="Proteomes" id="UP000441208"/>
    </source>
</evidence>
<evidence type="ECO:0000313" key="5">
    <source>
        <dbReference type="EMBL" id="KAE9134393.1"/>
    </source>
</evidence>
<organism evidence="2 12">
    <name type="scientific">Phytophthora fragariae</name>
    <dbReference type="NCBI Taxonomy" id="53985"/>
    <lineage>
        <taxon>Eukaryota</taxon>
        <taxon>Sar</taxon>
        <taxon>Stramenopiles</taxon>
        <taxon>Oomycota</taxon>
        <taxon>Peronosporomycetes</taxon>
        <taxon>Peronosporales</taxon>
        <taxon>Peronosporaceae</taxon>
        <taxon>Phytophthora</taxon>
    </lineage>
</organism>
<dbReference type="Proteomes" id="UP000433483">
    <property type="component" value="Unassembled WGS sequence"/>
</dbReference>
<evidence type="ECO:0000313" key="21">
    <source>
        <dbReference type="Proteomes" id="UP000488956"/>
    </source>
</evidence>
<evidence type="ECO:0000313" key="14">
    <source>
        <dbReference type="Proteomes" id="UP000437068"/>
    </source>
</evidence>
<evidence type="ECO:0000313" key="16">
    <source>
        <dbReference type="Proteomes" id="UP000440732"/>
    </source>
</evidence>
<evidence type="ECO:0000313" key="19">
    <source>
        <dbReference type="Proteomes" id="UP000476176"/>
    </source>
</evidence>
<evidence type="ECO:0000313" key="9">
    <source>
        <dbReference type="EMBL" id="KAE9253148.1"/>
    </source>
</evidence>
<dbReference type="AlphaFoldDB" id="A0A6A3FPZ7"/>
<gene>
    <name evidence="10" type="ORF">PF001_g2707</name>
    <name evidence="9" type="ORF">PF002_g3499</name>
    <name evidence="8" type="ORF">PF004_g2560</name>
    <name evidence="7" type="ORF">PF005_g3059</name>
    <name evidence="6" type="ORF">PF006_g2475</name>
    <name evidence="5" type="ORF">PF007_g2960</name>
    <name evidence="11" type="ORF">PF008_g2743</name>
    <name evidence="2" type="ORF">PF009_g3307</name>
    <name evidence="4" type="ORF">PF010_g2706</name>
    <name evidence="3" type="ORF">PF011_g2486</name>
</gene>
<dbReference type="Proteomes" id="UP000437068">
    <property type="component" value="Unassembled WGS sequence"/>
</dbReference>
<evidence type="ECO:0000256" key="1">
    <source>
        <dbReference type="SAM" id="SignalP"/>
    </source>
</evidence>
<sequence>MALMALLLLLCGGEYLRDVFEDDEIEGDYTDGGGDATYAAVRVSGAA</sequence>
<evidence type="ECO:0000313" key="18">
    <source>
        <dbReference type="Proteomes" id="UP000460718"/>
    </source>
</evidence>
<dbReference type="EMBL" id="QXFX01000077">
    <property type="protein sequence ID" value="KAE9133724.1"/>
    <property type="molecule type" value="Genomic_DNA"/>
</dbReference>
<dbReference type="EMBL" id="QXGD01000099">
    <property type="protein sequence ID" value="KAE9253148.1"/>
    <property type="molecule type" value="Genomic_DNA"/>
</dbReference>